<evidence type="ECO:0000313" key="10">
    <source>
        <dbReference type="Proteomes" id="UP000575068"/>
    </source>
</evidence>
<dbReference type="GO" id="GO:0016787">
    <property type="term" value="F:hydrolase activity"/>
    <property type="evidence" value="ECO:0007669"/>
    <property type="project" value="UniProtKB-KW"/>
</dbReference>
<evidence type="ECO:0000256" key="2">
    <source>
        <dbReference type="ARBA" id="ARBA00022649"/>
    </source>
</evidence>
<dbReference type="PANTHER" id="PTHR33653:SF1">
    <property type="entry name" value="RIBONUCLEASE VAPC2"/>
    <property type="match status" value="1"/>
</dbReference>
<evidence type="ECO:0000313" key="9">
    <source>
        <dbReference type="EMBL" id="MBB4641701.1"/>
    </source>
</evidence>
<dbReference type="EMBL" id="JACHOV010000007">
    <property type="protein sequence ID" value="MBB4641701.1"/>
    <property type="molecule type" value="Genomic_DNA"/>
</dbReference>
<proteinExistence type="inferred from homology"/>
<dbReference type="GO" id="GO:0046872">
    <property type="term" value="F:metal ion binding"/>
    <property type="evidence" value="ECO:0007669"/>
    <property type="project" value="UniProtKB-KW"/>
</dbReference>
<sequence>MADPVYLLDSNICIYVLEGGGSSLRDQIERCTPGEIVISSISYAEVMRGIPALEADKIEKAERFFDFFGVQEFSRAAALCYRDIPFKRGSFDRLIAAHALSLGLVVVTNNEDDFADVPGLKVENWTN</sequence>
<dbReference type="AlphaFoldDB" id="A0A840HVI9"/>
<dbReference type="Gene3D" id="3.40.50.1010">
    <property type="entry name" value="5'-nuclease"/>
    <property type="match status" value="1"/>
</dbReference>
<evidence type="ECO:0000256" key="5">
    <source>
        <dbReference type="ARBA" id="ARBA00022801"/>
    </source>
</evidence>
<evidence type="ECO:0000259" key="8">
    <source>
        <dbReference type="Pfam" id="PF01850"/>
    </source>
</evidence>
<dbReference type="Pfam" id="PF01850">
    <property type="entry name" value="PIN"/>
    <property type="match status" value="1"/>
</dbReference>
<dbReference type="InterPro" id="IPR002716">
    <property type="entry name" value="PIN_dom"/>
</dbReference>
<keyword evidence="6" id="KW-0460">Magnesium</keyword>
<keyword evidence="2" id="KW-1277">Toxin-antitoxin system</keyword>
<dbReference type="Proteomes" id="UP000575068">
    <property type="component" value="Unassembled WGS sequence"/>
</dbReference>
<name>A0A840HVI9_9SPHN</name>
<evidence type="ECO:0000256" key="3">
    <source>
        <dbReference type="ARBA" id="ARBA00022722"/>
    </source>
</evidence>
<protein>
    <submittedName>
        <fullName evidence="9">tRNA(fMet)-specific endonuclease VapC</fullName>
        <ecNumber evidence="9">3.1.-.-</ecNumber>
    </submittedName>
</protein>
<dbReference type="SUPFAM" id="SSF88723">
    <property type="entry name" value="PIN domain-like"/>
    <property type="match status" value="1"/>
</dbReference>
<comment type="similarity">
    <text evidence="7">Belongs to the PINc/VapC protein family.</text>
</comment>
<evidence type="ECO:0000256" key="6">
    <source>
        <dbReference type="ARBA" id="ARBA00022842"/>
    </source>
</evidence>
<keyword evidence="4" id="KW-0479">Metal-binding</keyword>
<keyword evidence="5 9" id="KW-0378">Hydrolase</keyword>
<reference evidence="9 10" key="1">
    <citation type="submission" date="2020-08" db="EMBL/GenBank/DDBJ databases">
        <title>Genomic Encyclopedia of Type Strains, Phase IV (KMG-IV): sequencing the most valuable type-strain genomes for metagenomic binning, comparative biology and taxonomic classification.</title>
        <authorList>
            <person name="Goeker M."/>
        </authorList>
    </citation>
    <scope>NUCLEOTIDE SEQUENCE [LARGE SCALE GENOMIC DNA]</scope>
    <source>
        <strain evidence="9 10">DSM 7465</strain>
    </source>
</reference>
<keyword evidence="10" id="KW-1185">Reference proteome</keyword>
<evidence type="ECO:0000256" key="4">
    <source>
        <dbReference type="ARBA" id="ARBA00022723"/>
    </source>
</evidence>
<accession>A0A840HVI9</accession>
<evidence type="ECO:0000256" key="1">
    <source>
        <dbReference type="ARBA" id="ARBA00001946"/>
    </source>
</evidence>
<dbReference type="InterPro" id="IPR029060">
    <property type="entry name" value="PIN-like_dom_sf"/>
</dbReference>
<comment type="caution">
    <text evidence="9">The sequence shown here is derived from an EMBL/GenBank/DDBJ whole genome shotgun (WGS) entry which is preliminary data.</text>
</comment>
<dbReference type="PANTHER" id="PTHR33653">
    <property type="entry name" value="RIBONUCLEASE VAPC2"/>
    <property type="match status" value="1"/>
</dbReference>
<feature type="domain" description="PIN" evidence="8">
    <location>
        <begin position="6"/>
        <end position="119"/>
    </location>
</feature>
<dbReference type="EC" id="3.1.-.-" evidence="9"/>
<dbReference type="CDD" id="cd18736">
    <property type="entry name" value="PIN_CcVapC1-like"/>
    <property type="match status" value="1"/>
</dbReference>
<keyword evidence="3" id="KW-0540">Nuclease</keyword>
<evidence type="ECO:0000256" key="7">
    <source>
        <dbReference type="ARBA" id="ARBA00038093"/>
    </source>
</evidence>
<comment type="cofactor">
    <cofactor evidence="1">
        <name>Mg(2+)</name>
        <dbReference type="ChEBI" id="CHEBI:18420"/>
    </cofactor>
</comment>
<gene>
    <name evidence="9" type="ORF">HNQ99_002014</name>
</gene>
<dbReference type="InterPro" id="IPR050556">
    <property type="entry name" value="Type_II_TA_system_RNase"/>
</dbReference>
<dbReference type="GO" id="GO:0004519">
    <property type="term" value="F:endonuclease activity"/>
    <property type="evidence" value="ECO:0007669"/>
    <property type="project" value="UniProtKB-KW"/>
</dbReference>
<dbReference type="RefSeq" id="WP_184475503.1">
    <property type="nucleotide sequence ID" value="NZ_JACHOV010000007.1"/>
</dbReference>
<keyword evidence="9" id="KW-0255">Endonuclease</keyword>
<organism evidence="9 10">
    <name type="scientific">Rhizorhapis suberifaciens</name>
    <name type="common">corky root of lettuce</name>
    <dbReference type="NCBI Taxonomy" id="13656"/>
    <lineage>
        <taxon>Bacteria</taxon>
        <taxon>Pseudomonadati</taxon>
        <taxon>Pseudomonadota</taxon>
        <taxon>Alphaproteobacteria</taxon>
        <taxon>Sphingomonadales</taxon>
        <taxon>Sphingomonadaceae</taxon>
        <taxon>Rhizorhapis</taxon>
    </lineage>
</organism>